<evidence type="ECO:0000256" key="5">
    <source>
        <dbReference type="RuleBase" id="RU368084"/>
    </source>
</evidence>
<dbReference type="Pfam" id="PF24882">
    <property type="entry name" value="WHD_ORC2"/>
    <property type="match status" value="1"/>
</dbReference>
<dbReference type="InterPro" id="IPR032284">
    <property type="entry name" value="RecQ_Zn-bd"/>
</dbReference>
<dbReference type="PANTHER" id="PTHR14052">
    <property type="entry name" value="ORIGIN RECOGNITION COMPLEX SUBUNIT 2"/>
    <property type="match status" value="1"/>
</dbReference>
<comment type="similarity">
    <text evidence="2 5">Belongs to the ORC2 family.</text>
</comment>
<feature type="region of interest" description="Disordered" evidence="6">
    <location>
        <begin position="191"/>
        <end position="250"/>
    </location>
</feature>
<dbReference type="HOGENOM" id="CLU_420959_0_0_1"/>
<feature type="compositionally biased region" description="Acidic residues" evidence="6">
    <location>
        <begin position="191"/>
        <end position="204"/>
    </location>
</feature>
<feature type="domain" description="ATP-dependent DNA helicase RecQ zinc-binding" evidence="9">
    <location>
        <begin position="51"/>
        <end position="98"/>
    </location>
</feature>
<dbReference type="InterPro" id="IPR056772">
    <property type="entry name" value="RecA-like_ORC2"/>
</dbReference>
<gene>
    <name evidence="11" type="ORF">DI09_84p10</name>
</gene>
<dbReference type="GO" id="GO:0005664">
    <property type="term" value="C:nuclear origin of replication recognition complex"/>
    <property type="evidence" value="ECO:0007669"/>
    <property type="project" value="UniProtKB-UniRule"/>
</dbReference>
<evidence type="ECO:0000259" key="10">
    <source>
        <dbReference type="Pfam" id="PF24882"/>
    </source>
</evidence>
<sequence>MLQNRHHSGYDCLWNGFAFHPKLTVGIDKPDETGRAGRDGLQASCVMYYSYGDKSKIDFLIEKGEGRLEQKDRQRENLRQVIQYCINGYDCRRKQLLAVTLVDVSDIALDLYNLGKSRDRIDIERCLQSMVANGVLAEKSEVNYFGFANSYLCTGPNSNSFLQKKMTISIPKAADALKNPRRSKYFADIDGETEDAESEQEDEYISSATASRAKNARPKKTVPSCKKPVPGTRISNANEMAKPSQKSTTLEKKNFQRKIYEALIKLREKLTKGFNILLHGYGSKRVLLKKFCESPIVLKAYRVFYIDGCNQSLTLDSILHKLHQEYIAHFDGSYKAFKRLTSIQEKCKYIISTLSQLMKQSNDPSFSFIDERPTPILFAISNIDGSGFTSPIRAAELKSFLYCALGQIEQFRFVATTDHINGPLLVDPTYISCARLLFYDVTTFLNYQEEIKSCDFSLYRGKKILDGNQQSHLSVITVLNNLSSNARKIYALFLHVQYKWACINDENMAFKINCNANTTPPSKTCSKSRPAVDATLSCKINSFSLKNLENSPSVNRLALKLVSSSPAPLAASSAGQVPDYLQFPGISFSVFFNLSLENFLVANDVSFKAIIHEFLDHNILCCKKSDEGEDVYHIPFKMGILILISKDLKIN</sequence>
<protein>
    <recommendedName>
        <fullName evidence="5">Origin recognition complex subunit 2</fullName>
    </recommendedName>
</protein>
<proteinExistence type="inferred from homology"/>
<keyword evidence="12" id="KW-1185">Reference proteome</keyword>
<dbReference type="Pfam" id="PF09382">
    <property type="entry name" value="RQC"/>
    <property type="match status" value="1"/>
</dbReference>
<comment type="caution">
    <text evidence="11">The sequence shown here is derived from an EMBL/GenBank/DDBJ whole genome shotgun (WGS) entry which is preliminary data.</text>
</comment>
<dbReference type="GO" id="GO:0006281">
    <property type="term" value="P:DNA repair"/>
    <property type="evidence" value="ECO:0007669"/>
    <property type="project" value="InterPro"/>
</dbReference>
<dbReference type="RefSeq" id="XP_013236598.1">
    <property type="nucleotide sequence ID" value="XM_013381144.1"/>
</dbReference>
<dbReference type="InterPro" id="IPR056773">
    <property type="entry name" value="WHD_ORC2"/>
</dbReference>
<name>A0A098VM36_9MICR</name>
<feature type="domain" description="Origin recognition complex subunit 2 RecA-like" evidence="7">
    <location>
        <begin position="261"/>
        <end position="441"/>
    </location>
</feature>
<dbReference type="GeneID" id="25260947"/>
<evidence type="ECO:0000256" key="3">
    <source>
        <dbReference type="ARBA" id="ARBA00022705"/>
    </source>
</evidence>
<evidence type="ECO:0000256" key="2">
    <source>
        <dbReference type="ARBA" id="ARBA00007421"/>
    </source>
</evidence>
<keyword evidence="4 5" id="KW-0539">Nucleus</keyword>
<comment type="function">
    <text evidence="5">Component of the origin recognition complex (ORC) that binds origins of replication. DNA-binding is ATP-dependent. ORC is required to assemble the pre-replication complex necessary to initiate DNA replication.</text>
</comment>
<dbReference type="OrthoDB" id="10261556at2759"/>
<feature type="domain" description="RQC" evidence="8">
    <location>
        <begin position="109"/>
        <end position="175"/>
    </location>
</feature>
<evidence type="ECO:0000313" key="11">
    <source>
        <dbReference type="EMBL" id="KGG50162.1"/>
    </source>
</evidence>
<dbReference type="EMBL" id="JMKJ01000595">
    <property type="protein sequence ID" value="KGG50162.1"/>
    <property type="molecule type" value="Genomic_DNA"/>
</dbReference>
<evidence type="ECO:0000256" key="6">
    <source>
        <dbReference type="SAM" id="MobiDB-lite"/>
    </source>
</evidence>
<dbReference type="PANTHER" id="PTHR14052:SF0">
    <property type="entry name" value="ORIGIN RECOGNITION COMPLEX SUBUNIT 2"/>
    <property type="match status" value="1"/>
</dbReference>
<dbReference type="GO" id="GO:0043138">
    <property type="term" value="F:3'-5' DNA helicase activity"/>
    <property type="evidence" value="ECO:0007669"/>
    <property type="project" value="InterPro"/>
</dbReference>
<reference evidence="11 12" key="1">
    <citation type="submission" date="2014-04" db="EMBL/GenBank/DDBJ databases">
        <title>A new species of microsporidia sheds light on the evolution of extreme parasitism.</title>
        <authorList>
            <person name="Haag K.L."/>
            <person name="James T.Y."/>
            <person name="Larsson R."/>
            <person name="Schaer T.M."/>
            <person name="Refardt D."/>
            <person name="Pombert J.-F."/>
            <person name="Ebert D."/>
        </authorList>
    </citation>
    <scope>NUCLEOTIDE SEQUENCE [LARGE SCALE GENOMIC DNA]</scope>
    <source>
        <strain evidence="11 12">UGP3</strain>
        <tissue evidence="11">Spores</tissue>
    </source>
</reference>
<evidence type="ECO:0000259" key="7">
    <source>
        <dbReference type="Pfam" id="PF04084"/>
    </source>
</evidence>
<feature type="domain" description="Origin recognition complex subunit 2 winged-helix" evidence="10">
    <location>
        <begin position="583"/>
        <end position="637"/>
    </location>
</feature>
<feature type="compositionally biased region" description="Polar residues" evidence="6">
    <location>
        <begin position="233"/>
        <end position="248"/>
    </location>
</feature>
<keyword evidence="3 5" id="KW-0235">DNA replication</keyword>
<dbReference type="InterPro" id="IPR007220">
    <property type="entry name" value="ORC2"/>
</dbReference>
<dbReference type="Pfam" id="PF04084">
    <property type="entry name" value="RecA-like_ORC2"/>
    <property type="match status" value="1"/>
</dbReference>
<dbReference type="Pfam" id="PF16124">
    <property type="entry name" value="RecQ_Zn_bind"/>
    <property type="match status" value="1"/>
</dbReference>
<comment type="subunit">
    <text evidence="5">Component of the origin recognition complex (ORC).</text>
</comment>
<evidence type="ECO:0000256" key="4">
    <source>
        <dbReference type="ARBA" id="ARBA00023242"/>
    </source>
</evidence>
<evidence type="ECO:0000259" key="8">
    <source>
        <dbReference type="Pfam" id="PF09382"/>
    </source>
</evidence>
<evidence type="ECO:0000313" key="12">
    <source>
        <dbReference type="Proteomes" id="UP000029725"/>
    </source>
</evidence>
<dbReference type="VEuPathDB" id="MicrosporidiaDB:DI09_84p10"/>
<dbReference type="SUPFAM" id="SSF52540">
    <property type="entry name" value="P-loop containing nucleoside triphosphate hydrolases"/>
    <property type="match status" value="1"/>
</dbReference>
<comment type="subcellular location">
    <subcellularLocation>
        <location evidence="1 5">Nucleus</location>
    </subcellularLocation>
</comment>
<dbReference type="GO" id="GO:0003688">
    <property type="term" value="F:DNA replication origin binding"/>
    <property type="evidence" value="ECO:0007669"/>
    <property type="project" value="UniProtKB-UniRule"/>
</dbReference>
<accession>A0A098VM36</accession>
<organism evidence="11 12">
    <name type="scientific">Mitosporidium daphniae</name>
    <dbReference type="NCBI Taxonomy" id="1485682"/>
    <lineage>
        <taxon>Eukaryota</taxon>
        <taxon>Fungi</taxon>
        <taxon>Fungi incertae sedis</taxon>
        <taxon>Microsporidia</taxon>
        <taxon>Mitosporidium</taxon>
    </lineage>
</organism>
<dbReference type="AlphaFoldDB" id="A0A098VM36"/>
<dbReference type="Gene3D" id="3.40.50.300">
    <property type="entry name" value="P-loop containing nucleotide triphosphate hydrolases"/>
    <property type="match status" value="1"/>
</dbReference>
<dbReference type="InterPro" id="IPR018982">
    <property type="entry name" value="RQC_domain"/>
</dbReference>
<evidence type="ECO:0000256" key="1">
    <source>
        <dbReference type="ARBA" id="ARBA00004123"/>
    </source>
</evidence>
<evidence type="ECO:0000259" key="9">
    <source>
        <dbReference type="Pfam" id="PF16124"/>
    </source>
</evidence>
<dbReference type="Proteomes" id="UP000029725">
    <property type="component" value="Unassembled WGS sequence"/>
</dbReference>
<dbReference type="GO" id="GO:0006260">
    <property type="term" value="P:DNA replication"/>
    <property type="evidence" value="ECO:0007669"/>
    <property type="project" value="UniProtKB-UniRule"/>
</dbReference>
<dbReference type="InterPro" id="IPR027417">
    <property type="entry name" value="P-loop_NTPase"/>
</dbReference>